<dbReference type="NCBIfam" id="TIGR00714">
    <property type="entry name" value="hscB"/>
    <property type="match status" value="1"/>
</dbReference>
<keyword evidence="2" id="KW-0143">Chaperone</keyword>
<name>W6MGP8_9ASCO</name>
<evidence type="ECO:0000256" key="1">
    <source>
        <dbReference type="ARBA" id="ARBA00010476"/>
    </source>
</evidence>
<evidence type="ECO:0000313" key="5">
    <source>
        <dbReference type="Proteomes" id="UP000019384"/>
    </source>
</evidence>
<dbReference type="OrthoDB" id="448954at2759"/>
<dbReference type="InterPro" id="IPR036869">
    <property type="entry name" value="J_dom_sf"/>
</dbReference>
<dbReference type="PANTHER" id="PTHR14021:SF15">
    <property type="entry name" value="IRON-SULFUR CLUSTER CO-CHAPERONE PROTEIN HSCB"/>
    <property type="match status" value="1"/>
</dbReference>
<dbReference type="Proteomes" id="UP000019384">
    <property type="component" value="Unassembled WGS sequence"/>
</dbReference>
<dbReference type="Pfam" id="PF07743">
    <property type="entry name" value="HSCB_C"/>
    <property type="match status" value="1"/>
</dbReference>
<dbReference type="HOGENOM" id="CLU_068529_1_1_1"/>
<protein>
    <recommendedName>
        <fullName evidence="3">J domain-containing protein</fullName>
    </recommendedName>
</protein>
<dbReference type="GO" id="GO:0051259">
    <property type="term" value="P:protein complex oligomerization"/>
    <property type="evidence" value="ECO:0007669"/>
    <property type="project" value="InterPro"/>
</dbReference>
<dbReference type="Gene3D" id="1.20.1280.20">
    <property type="entry name" value="HscB, C-terminal domain"/>
    <property type="match status" value="1"/>
</dbReference>
<dbReference type="EMBL" id="HG793126">
    <property type="protein sequence ID" value="CDK25344.1"/>
    <property type="molecule type" value="Genomic_DNA"/>
</dbReference>
<dbReference type="SUPFAM" id="SSF47144">
    <property type="entry name" value="HSC20 (HSCB), C-terminal oligomerisation domain"/>
    <property type="match status" value="1"/>
</dbReference>
<dbReference type="GO" id="GO:0005739">
    <property type="term" value="C:mitochondrion"/>
    <property type="evidence" value="ECO:0007669"/>
    <property type="project" value="TreeGrafter"/>
</dbReference>
<gene>
    <name evidence="4" type="ORF">KUCA_T00001313001</name>
</gene>
<dbReference type="GO" id="GO:0001671">
    <property type="term" value="F:ATPase activator activity"/>
    <property type="evidence" value="ECO:0007669"/>
    <property type="project" value="InterPro"/>
</dbReference>
<dbReference type="Pfam" id="PF00226">
    <property type="entry name" value="DnaJ"/>
    <property type="match status" value="1"/>
</dbReference>
<dbReference type="InterPro" id="IPR036386">
    <property type="entry name" value="HscB_C_sf"/>
</dbReference>
<organism evidence="4 5">
    <name type="scientific">Kuraishia capsulata CBS 1993</name>
    <dbReference type="NCBI Taxonomy" id="1382522"/>
    <lineage>
        <taxon>Eukaryota</taxon>
        <taxon>Fungi</taxon>
        <taxon>Dikarya</taxon>
        <taxon>Ascomycota</taxon>
        <taxon>Saccharomycotina</taxon>
        <taxon>Pichiomycetes</taxon>
        <taxon>Pichiales</taxon>
        <taxon>Pichiaceae</taxon>
        <taxon>Kuraishia</taxon>
    </lineage>
</organism>
<dbReference type="STRING" id="1382522.W6MGP8"/>
<reference evidence="4" key="1">
    <citation type="submission" date="2013-12" db="EMBL/GenBank/DDBJ databases">
        <authorList>
            <person name="Genoscope - CEA"/>
        </authorList>
    </citation>
    <scope>NUCLEOTIDE SEQUENCE</scope>
    <source>
        <strain evidence="4">CBS 1993</strain>
    </source>
</reference>
<dbReference type="AlphaFoldDB" id="W6MGP8"/>
<dbReference type="GeneID" id="34518744"/>
<reference evidence="4" key="2">
    <citation type="submission" date="2014-02" db="EMBL/GenBank/DDBJ databases">
        <title>Complete DNA sequence of /Kuraishia capsulata/ illustrates novel genomic features among budding yeasts (/Saccharomycotina/).</title>
        <authorList>
            <person name="Morales L."/>
            <person name="Noel B."/>
            <person name="Porcel B."/>
            <person name="Marcet-Houben M."/>
            <person name="Hullo M-F."/>
            <person name="Sacerdot C."/>
            <person name="Tekaia F."/>
            <person name="Leh-Louis V."/>
            <person name="Despons L."/>
            <person name="Khanna V."/>
            <person name="Aury J-M."/>
            <person name="Barbe V."/>
            <person name="Couloux A."/>
            <person name="Labadie K."/>
            <person name="Pelletier E."/>
            <person name="Souciet J-L."/>
            <person name="Boekhout T."/>
            <person name="Gabaldon T."/>
            <person name="Wincker P."/>
            <person name="Dujon B."/>
        </authorList>
    </citation>
    <scope>NUCLEOTIDE SEQUENCE</scope>
    <source>
        <strain evidence="4">CBS 1993</strain>
    </source>
</reference>
<evidence type="ECO:0000259" key="3">
    <source>
        <dbReference type="PROSITE" id="PS50076"/>
    </source>
</evidence>
<dbReference type="CDD" id="cd06257">
    <property type="entry name" value="DnaJ"/>
    <property type="match status" value="1"/>
</dbReference>
<dbReference type="InterPro" id="IPR004640">
    <property type="entry name" value="HscB"/>
</dbReference>
<comment type="similarity">
    <text evidence="1">Belongs to the HscB family.</text>
</comment>
<dbReference type="PANTHER" id="PTHR14021">
    <property type="entry name" value="IRON-SULFUR CLUSTER CO-CHAPERONE PROTEIN HSCB"/>
    <property type="match status" value="1"/>
</dbReference>
<dbReference type="SUPFAM" id="SSF46565">
    <property type="entry name" value="Chaperone J-domain"/>
    <property type="match status" value="1"/>
</dbReference>
<accession>W6MGP8</accession>
<dbReference type="Gene3D" id="1.10.287.110">
    <property type="entry name" value="DnaJ domain"/>
    <property type="match status" value="1"/>
</dbReference>
<dbReference type="GO" id="GO:0051087">
    <property type="term" value="F:protein-folding chaperone binding"/>
    <property type="evidence" value="ECO:0007669"/>
    <property type="project" value="InterPro"/>
</dbReference>
<evidence type="ECO:0000256" key="2">
    <source>
        <dbReference type="ARBA" id="ARBA00023186"/>
    </source>
</evidence>
<keyword evidence="5" id="KW-1185">Reference proteome</keyword>
<evidence type="ECO:0000313" key="4">
    <source>
        <dbReference type="EMBL" id="CDK25344.1"/>
    </source>
</evidence>
<dbReference type="GO" id="GO:0044571">
    <property type="term" value="P:[2Fe-2S] cluster assembly"/>
    <property type="evidence" value="ECO:0007669"/>
    <property type="project" value="InterPro"/>
</dbReference>
<sequence>MSFIFKRLINTATKDYFKVFPKTFPEQRPTFKVDLRKLRKEYRGLQAINHPDLNQKLNQEEGASSVINHAYNTLKSPLNRSQYLLKLLKGYDVAEDEFFRTRQMADKELLMTILEIHEELENANENDIEGLKQENDARIQETVQELEKLYEAEDYDAAALGTIKLKYWVNIDTALKNWELGKPVELTH</sequence>
<dbReference type="InterPro" id="IPR009073">
    <property type="entry name" value="HscB_oligo_C"/>
</dbReference>
<dbReference type="RefSeq" id="XP_022457356.1">
    <property type="nucleotide sequence ID" value="XM_022603479.1"/>
</dbReference>
<feature type="domain" description="J" evidence="3">
    <location>
        <begin position="15"/>
        <end position="87"/>
    </location>
</feature>
<dbReference type="InterPro" id="IPR001623">
    <property type="entry name" value="DnaJ_domain"/>
</dbReference>
<proteinExistence type="inferred from homology"/>
<dbReference type="PROSITE" id="PS50076">
    <property type="entry name" value="DNAJ_2"/>
    <property type="match status" value="1"/>
</dbReference>